<dbReference type="Gene3D" id="3.40.50.11610">
    <property type="entry name" value="Multifunctional 2-oxoglutarate metabolism enzyme, C-terminal domain"/>
    <property type="match status" value="1"/>
</dbReference>
<dbReference type="NCBIfam" id="TIGR00239">
    <property type="entry name" value="2oxo_dh_E1"/>
    <property type="match status" value="1"/>
</dbReference>
<dbReference type="InterPro" id="IPR029061">
    <property type="entry name" value="THDP-binding"/>
</dbReference>
<reference evidence="8 9" key="1">
    <citation type="submission" date="2018-05" db="EMBL/GenBank/DDBJ databases">
        <title>Marinifilum breve JC075T sp. nov., a marine bacterium isolated from Yongle Blue Hole in the South China Sea.</title>
        <authorList>
            <person name="Fu T."/>
        </authorList>
    </citation>
    <scope>NUCLEOTIDE SEQUENCE [LARGE SCALE GENOMIC DNA]</scope>
    <source>
        <strain evidence="8 9">JC075</strain>
    </source>
</reference>
<evidence type="ECO:0000256" key="1">
    <source>
        <dbReference type="ARBA" id="ARBA00001964"/>
    </source>
</evidence>
<dbReference type="InterPro" id="IPR011603">
    <property type="entry name" value="2oxoglutarate_DH_E1"/>
</dbReference>
<evidence type="ECO:0000256" key="5">
    <source>
        <dbReference type="ARBA" id="ARBA00023002"/>
    </source>
</evidence>
<comment type="function">
    <text evidence="2">E1 component of the 2-oxoglutarate dehydrogenase (OGDH) complex which catalyzes the decarboxylation of 2-oxoglutarate, the first step in the conversion of 2-oxoglutarate to succinyl-CoA and CO(2).</text>
</comment>
<gene>
    <name evidence="8" type="ORF">DF185_08460</name>
</gene>
<dbReference type="NCBIfam" id="NF008907">
    <property type="entry name" value="PRK12270.1"/>
    <property type="match status" value="1"/>
</dbReference>
<dbReference type="NCBIfam" id="NF006914">
    <property type="entry name" value="PRK09404.1"/>
    <property type="match status" value="1"/>
</dbReference>
<dbReference type="InterPro" id="IPR032106">
    <property type="entry name" value="2-oxogl_dehyd_N"/>
</dbReference>
<dbReference type="AlphaFoldDB" id="A0A2V4A0Y3"/>
<dbReference type="Pfam" id="PF00676">
    <property type="entry name" value="E1_dh"/>
    <property type="match status" value="1"/>
</dbReference>
<evidence type="ECO:0000313" key="8">
    <source>
        <dbReference type="EMBL" id="PXY01507.1"/>
    </source>
</evidence>
<name>A0A2V4A0Y3_9BACT</name>
<evidence type="ECO:0000256" key="3">
    <source>
        <dbReference type="ARBA" id="ARBA00006936"/>
    </source>
</evidence>
<dbReference type="GO" id="GO:0004591">
    <property type="term" value="F:oxoglutarate dehydrogenase (succinyl-transferring) activity"/>
    <property type="evidence" value="ECO:0007669"/>
    <property type="project" value="UniProtKB-EC"/>
</dbReference>
<dbReference type="Gene3D" id="3.40.50.12470">
    <property type="match status" value="1"/>
</dbReference>
<dbReference type="EMBL" id="QFLI01000003">
    <property type="protein sequence ID" value="PXY01507.1"/>
    <property type="molecule type" value="Genomic_DNA"/>
</dbReference>
<keyword evidence="9" id="KW-1185">Reference proteome</keyword>
<dbReference type="GO" id="GO:0005829">
    <property type="term" value="C:cytosol"/>
    <property type="evidence" value="ECO:0007669"/>
    <property type="project" value="TreeGrafter"/>
</dbReference>
<dbReference type="InterPro" id="IPR031717">
    <property type="entry name" value="ODO-1/KGD_C"/>
</dbReference>
<dbReference type="PANTHER" id="PTHR23152:SF4">
    <property type="entry name" value="2-OXOADIPATE DEHYDROGENASE COMPLEX COMPONENT E1"/>
    <property type="match status" value="1"/>
</dbReference>
<proteinExistence type="inferred from homology"/>
<comment type="similarity">
    <text evidence="3">Belongs to the alpha-ketoglutarate dehydrogenase family.</text>
</comment>
<dbReference type="Gene3D" id="1.10.287.1150">
    <property type="entry name" value="TPP helical domain"/>
    <property type="match status" value="1"/>
</dbReference>
<dbReference type="GO" id="GO:0045252">
    <property type="term" value="C:oxoglutarate dehydrogenase complex"/>
    <property type="evidence" value="ECO:0007669"/>
    <property type="project" value="TreeGrafter"/>
</dbReference>
<dbReference type="OrthoDB" id="9759785at2"/>
<dbReference type="EC" id="1.2.4.2" evidence="4"/>
<comment type="caution">
    <text evidence="8">The sequence shown here is derived from an EMBL/GenBank/DDBJ whole genome shotgun (WGS) entry which is preliminary data.</text>
</comment>
<dbReference type="PANTHER" id="PTHR23152">
    <property type="entry name" value="2-OXOGLUTARATE DEHYDROGENASE"/>
    <property type="match status" value="1"/>
</dbReference>
<dbReference type="Pfam" id="PF16078">
    <property type="entry name" value="2-oxogl_dehyd_N"/>
    <property type="match status" value="1"/>
</dbReference>
<dbReference type="Gene3D" id="3.40.50.970">
    <property type="match status" value="1"/>
</dbReference>
<organism evidence="8 9">
    <name type="scientific">Marinifilum breve</name>
    <dbReference type="NCBI Taxonomy" id="2184082"/>
    <lineage>
        <taxon>Bacteria</taxon>
        <taxon>Pseudomonadati</taxon>
        <taxon>Bacteroidota</taxon>
        <taxon>Bacteroidia</taxon>
        <taxon>Marinilabiliales</taxon>
        <taxon>Marinifilaceae</taxon>
    </lineage>
</organism>
<sequence length="950" mass="108813">MDKFSFLGNSEIDYIDELYQSYKKDPNSVEETWRTFFQGFDFASANFPIKQESTDSLPASESMSKEFNVMNLIQAYRQRGHLFTKTNPVRTRRKYFPTLDIENFDLAESDLETPFHAGKEIGIGVAKLKDIVAHLQETYCKSVGAEYVFVRHPQMLRWLQKKMESSKNTPQFTDEQRKHIYYHLRMAVGFENYIHKKFVGQKRFSLEGAETLIPALDAMIERGAELGVQEFIFGMAHRGRLNVLANILEKPYENIFKEFVGEEYEEDIALGDVKYHLGYGNTVKTDDGSEVKLHLAPNPSHLETVGAVVQGISRSKIDNDYEGNQDRLVPVVIHGDAAIAGQGIVYETIQMSQLKGYKTGGTIHLVINNQVGFTTNYLDARSSTYCTDVAKVTRCPVFHVNGDDVEALIFTIKMAMEYRQEFNTDVFIDILSYRKYGHNEGDEPRFTQPILYKEIAKHKNPRDIYAAHLIEKGIYSQAEVKTINSDYNKLLDDKFELSKTFDKVIIQPFLDNYYKGIRYSVESDFESSPETGVNKKTLLSLADNFTSLPEDLKFFKKIGKLMGDRKKMVENDQLDWAMGEMLAYSSLLTEGNSVRISGQDSERGTFSHRHAALVIEDTDKKYFPLKNLSEDQAPFHVYNSSLSEYGVLGYEYGYALAHPSGLTIWEAQFGDFHNVAQAVIDQYISAAEDKWGIKNGLVMYLPHGYEGQGAEHSSARMERFLTLCAHNNMQITNPTTPANLFHMLRRQVKRDIRVPLICFSPKSLLRHPACVSSMDEMAKGKFQEVIDDNNVISEEVRRVVFCTGKVYFDLLAQKEKLNAQDIALVRMEQLYPFPHQQVDKVLERYPNAILHLWVQEEPENMGAWTFMNYNFRNKEVKLVPVARQASGSPATGLAKIHMLGQNEIINKVFRKCDCDRKLKYCGLQCVEGSSHEEILQTHEYFEEKKSKLLM</sequence>
<dbReference type="PIRSF" id="PIRSF000157">
    <property type="entry name" value="Oxoglu_dh_E1"/>
    <property type="match status" value="1"/>
</dbReference>
<accession>A0A2V4A0Y3</accession>
<evidence type="ECO:0000256" key="6">
    <source>
        <dbReference type="ARBA" id="ARBA00023052"/>
    </source>
</evidence>
<dbReference type="GO" id="GO:0030976">
    <property type="term" value="F:thiamine pyrophosphate binding"/>
    <property type="evidence" value="ECO:0007669"/>
    <property type="project" value="InterPro"/>
</dbReference>
<evidence type="ECO:0000256" key="2">
    <source>
        <dbReference type="ARBA" id="ARBA00003906"/>
    </source>
</evidence>
<dbReference type="InterPro" id="IPR005475">
    <property type="entry name" value="Transketolase-like_Pyr-bd"/>
</dbReference>
<evidence type="ECO:0000313" key="9">
    <source>
        <dbReference type="Proteomes" id="UP000248079"/>
    </source>
</evidence>
<dbReference type="GO" id="GO:0006099">
    <property type="term" value="P:tricarboxylic acid cycle"/>
    <property type="evidence" value="ECO:0007669"/>
    <property type="project" value="TreeGrafter"/>
</dbReference>
<dbReference type="RefSeq" id="WP_110360320.1">
    <property type="nucleotide sequence ID" value="NZ_QFLI01000003.1"/>
</dbReference>
<protein>
    <recommendedName>
        <fullName evidence="4">oxoglutarate dehydrogenase (succinyl-transferring)</fullName>
        <ecNumber evidence="4">1.2.4.2</ecNumber>
    </recommendedName>
</protein>
<keyword evidence="5" id="KW-0560">Oxidoreductase</keyword>
<dbReference type="InterPro" id="IPR042179">
    <property type="entry name" value="KGD_C_sf"/>
</dbReference>
<evidence type="ECO:0000259" key="7">
    <source>
        <dbReference type="SMART" id="SM00861"/>
    </source>
</evidence>
<keyword evidence="6" id="KW-0786">Thiamine pyrophosphate</keyword>
<dbReference type="Pfam" id="PF02779">
    <property type="entry name" value="Transket_pyr"/>
    <property type="match status" value="1"/>
</dbReference>
<dbReference type="CDD" id="cd02016">
    <property type="entry name" value="TPP_E1_OGDC_like"/>
    <property type="match status" value="1"/>
</dbReference>
<dbReference type="SMART" id="SM00861">
    <property type="entry name" value="Transket_pyr"/>
    <property type="match status" value="1"/>
</dbReference>
<dbReference type="InterPro" id="IPR001017">
    <property type="entry name" value="DH_E1"/>
</dbReference>
<dbReference type="Pfam" id="PF16870">
    <property type="entry name" value="OxoGdeHyase_C"/>
    <property type="match status" value="1"/>
</dbReference>
<dbReference type="SUPFAM" id="SSF52518">
    <property type="entry name" value="Thiamin diphosphate-binding fold (THDP-binding)"/>
    <property type="match status" value="2"/>
</dbReference>
<evidence type="ECO:0000256" key="4">
    <source>
        <dbReference type="ARBA" id="ARBA00012280"/>
    </source>
</evidence>
<comment type="cofactor">
    <cofactor evidence="1">
        <name>thiamine diphosphate</name>
        <dbReference type="ChEBI" id="CHEBI:58937"/>
    </cofactor>
</comment>
<dbReference type="Proteomes" id="UP000248079">
    <property type="component" value="Unassembled WGS sequence"/>
</dbReference>
<feature type="domain" description="Transketolase-like pyrimidine-binding" evidence="7">
    <location>
        <begin position="574"/>
        <end position="767"/>
    </location>
</feature>